<gene>
    <name evidence="2" type="ORF">LCGC14_1255210</name>
</gene>
<keyword evidence="1" id="KW-0812">Transmembrane</keyword>
<keyword evidence="1" id="KW-0472">Membrane</keyword>
<evidence type="ECO:0000313" key="2">
    <source>
        <dbReference type="EMBL" id="KKM88791.1"/>
    </source>
</evidence>
<protein>
    <submittedName>
        <fullName evidence="2">Uncharacterized protein</fullName>
    </submittedName>
</protein>
<dbReference type="AlphaFoldDB" id="A0A0F9LNL9"/>
<organism evidence="2">
    <name type="scientific">marine sediment metagenome</name>
    <dbReference type="NCBI Taxonomy" id="412755"/>
    <lineage>
        <taxon>unclassified sequences</taxon>
        <taxon>metagenomes</taxon>
        <taxon>ecological metagenomes</taxon>
    </lineage>
</organism>
<name>A0A0F9LNL9_9ZZZZ</name>
<reference evidence="2" key="1">
    <citation type="journal article" date="2015" name="Nature">
        <title>Complex archaea that bridge the gap between prokaryotes and eukaryotes.</title>
        <authorList>
            <person name="Spang A."/>
            <person name="Saw J.H."/>
            <person name="Jorgensen S.L."/>
            <person name="Zaremba-Niedzwiedzka K."/>
            <person name="Martijn J."/>
            <person name="Lind A.E."/>
            <person name="van Eijk R."/>
            <person name="Schleper C."/>
            <person name="Guy L."/>
            <person name="Ettema T.J."/>
        </authorList>
    </citation>
    <scope>NUCLEOTIDE SEQUENCE</scope>
</reference>
<keyword evidence="1" id="KW-1133">Transmembrane helix</keyword>
<proteinExistence type="predicted"/>
<comment type="caution">
    <text evidence="2">The sequence shown here is derived from an EMBL/GenBank/DDBJ whole genome shotgun (WGS) entry which is preliminary data.</text>
</comment>
<feature type="transmembrane region" description="Helical" evidence="1">
    <location>
        <begin position="21"/>
        <end position="46"/>
    </location>
</feature>
<accession>A0A0F9LNL9</accession>
<feature type="transmembrane region" description="Helical" evidence="1">
    <location>
        <begin position="118"/>
        <end position="143"/>
    </location>
</feature>
<evidence type="ECO:0000256" key="1">
    <source>
        <dbReference type="SAM" id="Phobius"/>
    </source>
</evidence>
<sequence>MKKLEEATPRTNKEYKKIQKTVSGTFYIIIVCASIIVIGGCVWTLADIFIAKKGKLALFLDLNFGYQVAIIGGLLAGLFFLLIFFFGLFKKSSSSLIRFIYKKRELEEKYKNRKGVKIAAGGLLVSLIGIIVGVVLAIAYDLLIDTSGGSFSLLGILDTTGPWILVIGIGLFLFVGVALFMIYFWKNGYYIILRLLGLLEKEEKK</sequence>
<feature type="transmembrane region" description="Helical" evidence="1">
    <location>
        <begin position="163"/>
        <end position="185"/>
    </location>
</feature>
<feature type="transmembrane region" description="Helical" evidence="1">
    <location>
        <begin position="66"/>
        <end position="89"/>
    </location>
</feature>
<dbReference type="EMBL" id="LAZR01006913">
    <property type="protein sequence ID" value="KKM88791.1"/>
    <property type="molecule type" value="Genomic_DNA"/>
</dbReference>